<sequence length="461" mass="49315">MKKFFWLLAGLAAGLAAGCSDDANEGGGTDGPAPIPEPEPLSQLTADVSFTPQSAKLVREAAFDKEGGEGYLLTLTDAEGAEIRVALRADEGASPFGRYDFSRANDCVPGSNDGADAATGSWYYASQKAVAPIVGGVLDLSRVPGNKPSDTSYRVQVAFEDDHSPAFGITAVYSGAMTLEGVDATPDATTTYCYAGASGFYADDGYNSWGIDFDNADFTHLLSIFEFNVAPDATEQDGIPAGIYTITEDYAPNTVTWATYDEEMTYLSTGTVTVERDGEEYKVTVDAVDEYDAPFKADFAGQIYYENTSEQASISPREVYVVCYGEKDGLTNWYITLVDRGYLTTRDAVGNCYYGSILHFDLRSDAANDYADGVPEGTFAVRNGQSGVGIWGGDNAACTSFLAEYFSGSPAIGKLTEGNVTIARDGEWYEISFDGLTLAGSDQTSLTGSYEGRVQYIDARE</sequence>
<evidence type="ECO:0000313" key="2">
    <source>
        <dbReference type="Proteomes" id="UP000318946"/>
    </source>
</evidence>
<accession>A0A4Y1XRC9</accession>
<dbReference type="AlphaFoldDB" id="A0A3D3YP91"/>
<dbReference type="STRING" id="1118061.GCA_000311925_02085"/>
<dbReference type="OrthoDB" id="9964837at2"/>
<reference evidence="2" key="1">
    <citation type="submission" date="2019-06" db="EMBL/GenBank/DDBJ databases">
        <title>Alistipes onderdonkii subsp. vulgaris subsp. nov., Alistipes dispar sp. nov. and Alistipes communis sp. nov., isolated from human faeces, and creation of Alistipes onderdonkii subsp. onderdonkii subsp. nov.</title>
        <authorList>
            <person name="Sakamoto M."/>
            <person name="Ikeyama N."/>
            <person name="Ogata Y."/>
            <person name="Suda W."/>
            <person name="Iino T."/>
            <person name="Hattori M."/>
            <person name="Ohkuma M."/>
        </authorList>
    </citation>
    <scope>NUCLEOTIDE SEQUENCE [LARGE SCALE GENOMIC DNA]</scope>
    <source>
        <strain evidence="2">5CBH24</strain>
    </source>
</reference>
<name>A0A3D3YP91_9BACT</name>
<proteinExistence type="predicted"/>
<dbReference type="GeneID" id="78340981"/>
<accession>A0A4Y1WQI3</accession>
<evidence type="ECO:0000313" key="1">
    <source>
        <dbReference type="EMBL" id="BBL02945.1"/>
    </source>
</evidence>
<dbReference type="RefSeq" id="WP_141411943.1">
    <property type="nucleotide sequence ID" value="NZ_AP019735.1"/>
</dbReference>
<dbReference type="Proteomes" id="UP000318946">
    <property type="component" value="Chromosome"/>
</dbReference>
<gene>
    <name evidence="1" type="ORF">A5CBH24_02580</name>
</gene>
<dbReference type="EMBL" id="AP019735">
    <property type="protein sequence ID" value="BBL02945.1"/>
    <property type="molecule type" value="Genomic_DNA"/>
</dbReference>
<accession>A0A3D3YP91</accession>
<dbReference type="PROSITE" id="PS51257">
    <property type="entry name" value="PROKAR_LIPOPROTEIN"/>
    <property type="match status" value="1"/>
</dbReference>
<organism evidence="1 2">
    <name type="scientific">Alistipes communis</name>
    <dbReference type="NCBI Taxonomy" id="2585118"/>
    <lineage>
        <taxon>Bacteria</taxon>
        <taxon>Pseudomonadati</taxon>
        <taxon>Bacteroidota</taxon>
        <taxon>Bacteroidia</taxon>
        <taxon>Bacteroidales</taxon>
        <taxon>Rikenellaceae</taxon>
        <taxon>Alistipes</taxon>
    </lineage>
</organism>
<protein>
    <submittedName>
        <fullName evidence="1">Uncharacterized protein</fullName>
    </submittedName>
</protein>
<keyword evidence="2" id="KW-1185">Reference proteome</keyword>
<dbReference type="KEGG" id="acou:A5CBH24_02580"/>